<dbReference type="HOGENOM" id="CLU_313017_0_0_0"/>
<dbReference type="KEGG" id="psl:Psta_3607"/>
<feature type="domain" description="Glycoside hydrolase family 38 N-terminal" evidence="1">
    <location>
        <begin position="230"/>
        <end position="348"/>
    </location>
</feature>
<dbReference type="OrthoDB" id="222074at2"/>
<evidence type="ECO:0000313" key="2">
    <source>
        <dbReference type="EMBL" id="ADB18268.1"/>
    </source>
</evidence>
<dbReference type="Pfam" id="PF01074">
    <property type="entry name" value="Glyco_hydro_38N"/>
    <property type="match status" value="1"/>
</dbReference>
<dbReference type="Proteomes" id="UP000001887">
    <property type="component" value="Chromosome"/>
</dbReference>
<dbReference type="AlphaFoldDB" id="D2QZ76"/>
<keyword evidence="3" id="KW-1185">Reference proteome</keyword>
<dbReference type="SUPFAM" id="SSF88713">
    <property type="entry name" value="Glycoside hydrolase/deacetylase"/>
    <property type="match status" value="1"/>
</dbReference>
<dbReference type="GO" id="GO:0004559">
    <property type="term" value="F:alpha-mannosidase activity"/>
    <property type="evidence" value="ECO:0007669"/>
    <property type="project" value="InterPro"/>
</dbReference>
<accession>D2QZ76</accession>
<dbReference type="GO" id="GO:0006013">
    <property type="term" value="P:mannose metabolic process"/>
    <property type="evidence" value="ECO:0007669"/>
    <property type="project" value="InterPro"/>
</dbReference>
<dbReference type="Gene3D" id="3.20.110.20">
    <property type="match status" value="1"/>
</dbReference>
<organism evidence="2 3">
    <name type="scientific">Pirellula staleyi (strain ATCC 27377 / DSM 6068 / ICPB 4128)</name>
    <name type="common">Pirella staleyi</name>
    <dbReference type="NCBI Taxonomy" id="530564"/>
    <lineage>
        <taxon>Bacteria</taxon>
        <taxon>Pseudomonadati</taxon>
        <taxon>Planctomycetota</taxon>
        <taxon>Planctomycetia</taxon>
        <taxon>Pirellulales</taxon>
        <taxon>Pirellulaceae</taxon>
        <taxon>Pirellula</taxon>
    </lineage>
</organism>
<dbReference type="eggNOG" id="COG0383">
    <property type="taxonomic scope" value="Bacteria"/>
</dbReference>
<dbReference type="SUPFAM" id="SSF74650">
    <property type="entry name" value="Galactose mutarotase-like"/>
    <property type="match status" value="1"/>
</dbReference>
<name>D2QZ76_PIRSD</name>
<sequence>MSYQELMILLPCHSLEDFPTYHEGDDAQSLLASWTSLWHPELINAAGKVPTWRRVDDPPSEVVSRLIVVPSVSSSQLPTGFAQRVKQEGGVIIRKTLVRSEIIETALAGLASRVEGPVDQELVADFLALGYCYLQIELLTRQMRYSSNLDEAYFQSTVVAAAQALCRGENDVAKEKLTACFSVLAEERDHYYPVDAFIVDLVMTTAVTLGKELADEVAQPAPKNVLLSGQLVDEIAARFPATLEALKTAIERKTLAILGGEYDESRLPLLSLETATAQLIRGRATYEQHLGSRPKVFARWRYGLTPLLPGILQQSGYTAAVHQLFDEGKLPETTQLKIQWEGLDGRAIDSIARTSLDASKPQTFLSLAVKLGESMDADHVATLALAHWPSASSVWMNDLRRIASYTAALGKFITLDDYFASTTKPSQMERLDADRYRSPYLKQAIIRRHSDPISTSVKYWKTYYQTLAATSASTIAALVAGTPPAASNSALLPGAITEEKLAEQMPQAEEQLKLAGDAFAKAIGAQVGAGNSAVVLNPLAFVRRVGVVTDNVKAEPAIERPVYAASSHLGGMQSVVDPPAYGFVYVTPSKSSVAAKKQLLLVEDNTLRNEFFEAVINPTTGALAALYEYSSRGNRLSQQLAFRMPGAKQKTGDVYRDPDETATYSVMAADSITTTSATSTLGEIVVTGRLMDLEGKNLCGYTQTFRCVRGSRVLQVEVELDPQEEPKSDPWNSYFCSRFAWSDPAADVYTTLHETRQLSKASRIESPHYVDFVGVKSSTTILTGGLAFHRRHQDNMLDTILISRGETARRFKFGVGIDLAHPLHEAISLISPPIIRPCAAPKGNLWGWLLHVDCRNVLVTSLSPLVENGKVTGLRARLLETSGSGVKVKLSAFRDLKSGSKIDLQGNVLSDLATEQGKLSIDLGDYEWQEIVARF</sequence>
<dbReference type="InterPro" id="IPR011330">
    <property type="entry name" value="Glyco_hydro/deAcase_b/a-brl"/>
</dbReference>
<proteinExistence type="predicted"/>
<dbReference type="STRING" id="530564.Psta_3607"/>
<dbReference type="GO" id="GO:0030246">
    <property type="term" value="F:carbohydrate binding"/>
    <property type="evidence" value="ECO:0007669"/>
    <property type="project" value="InterPro"/>
</dbReference>
<reference evidence="2 3" key="1">
    <citation type="journal article" date="2009" name="Stand. Genomic Sci.">
        <title>Complete genome sequence of Pirellula staleyi type strain (ATCC 27377).</title>
        <authorList>
            <person name="Clum A."/>
            <person name="Tindall B.J."/>
            <person name="Sikorski J."/>
            <person name="Ivanova N."/>
            <person name="Mavrommatis K."/>
            <person name="Lucas S."/>
            <person name="Glavina del Rio T."/>
            <person name="Nolan M."/>
            <person name="Chen F."/>
            <person name="Tice H."/>
            <person name="Pitluck S."/>
            <person name="Cheng J.F."/>
            <person name="Chertkov O."/>
            <person name="Brettin T."/>
            <person name="Han C."/>
            <person name="Detter J.C."/>
            <person name="Kuske C."/>
            <person name="Bruce D."/>
            <person name="Goodwin L."/>
            <person name="Ovchinikova G."/>
            <person name="Pati A."/>
            <person name="Mikhailova N."/>
            <person name="Chen A."/>
            <person name="Palaniappan K."/>
            <person name="Land M."/>
            <person name="Hauser L."/>
            <person name="Chang Y.J."/>
            <person name="Jeffries C.D."/>
            <person name="Chain P."/>
            <person name="Rohde M."/>
            <person name="Goker M."/>
            <person name="Bristow J."/>
            <person name="Eisen J.A."/>
            <person name="Markowitz V."/>
            <person name="Hugenholtz P."/>
            <person name="Kyrpides N.C."/>
            <person name="Klenk H.P."/>
            <person name="Lapidus A."/>
        </authorList>
    </citation>
    <scope>NUCLEOTIDE SEQUENCE [LARGE SCALE GENOMIC DNA]</scope>
    <source>
        <strain evidence="3">ATCC 27377 / DSM 6068 / ICPB 4128</strain>
    </source>
</reference>
<evidence type="ECO:0000259" key="1">
    <source>
        <dbReference type="Pfam" id="PF01074"/>
    </source>
</evidence>
<dbReference type="EMBL" id="CP001848">
    <property type="protein sequence ID" value="ADB18268.1"/>
    <property type="molecule type" value="Genomic_DNA"/>
</dbReference>
<dbReference type="InterPro" id="IPR011013">
    <property type="entry name" value="Gal_mutarotase_sf_dom"/>
</dbReference>
<dbReference type="InterPro" id="IPR000602">
    <property type="entry name" value="Glyco_hydro_38_N"/>
</dbReference>
<evidence type="ECO:0000313" key="3">
    <source>
        <dbReference type="Proteomes" id="UP000001887"/>
    </source>
</evidence>
<gene>
    <name evidence="2" type="ordered locus">Psta_3607</name>
</gene>
<protein>
    <recommendedName>
        <fullName evidence="1">Glycoside hydrolase family 38 N-terminal domain-containing protein</fullName>
    </recommendedName>
</protein>